<dbReference type="InterPro" id="IPR029058">
    <property type="entry name" value="AB_hydrolase_fold"/>
</dbReference>
<evidence type="ECO:0000259" key="2">
    <source>
        <dbReference type="Pfam" id="PF00561"/>
    </source>
</evidence>
<dbReference type="EMBL" id="VJWX01000276">
    <property type="protein sequence ID" value="TVT39696.1"/>
    <property type="molecule type" value="Genomic_DNA"/>
</dbReference>
<dbReference type="PANTHER" id="PTHR43798">
    <property type="entry name" value="MONOACYLGLYCEROL LIPASE"/>
    <property type="match status" value="1"/>
</dbReference>
<name>A0A558BT31_9PSEU</name>
<dbReference type="GO" id="GO:0016020">
    <property type="term" value="C:membrane"/>
    <property type="evidence" value="ECO:0007669"/>
    <property type="project" value="TreeGrafter"/>
</dbReference>
<feature type="domain" description="AB hydrolase-1" evidence="2">
    <location>
        <begin position="21"/>
        <end position="242"/>
    </location>
</feature>
<comment type="caution">
    <text evidence="3">The sequence shown here is derived from an EMBL/GenBank/DDBJ whole genome shotgun (WGS) entry which is preliminary data.</text>
</comment>
<dbReference type="Pfam" id="PF00561">
    <property type="entry name" value="Abhydrolase_1"/>
    <property type="match status" value="1"/>
</dbReference>
<dbReference type="InterPro" id="IPR000073">
    <property type="entry name" value="AB_hydrolase_1"/>
</dbReference>
<protein>
    <submittedName>
        <fullName evidence="3">Alpha/beta hydrolase</fullName>
    </submittedName>
</protein>
<dbReference type="Gene3D" id="3.40.50.1820">
    <property type="entry name" value="alpha/beta hydrolase"/>
    <property type="match status" value="1"/>
</dbReference>
<keyword evidence="4" id="KW-1185">Reference proteome</keyword>
<dbReference type="GO" id="GO:0016787">
    <property type="term" value="F:hydrolase activity"/>
    <property type="evidence" value="ECO:0007669"/>
    <property type="project" value="UniProtKB-KW"/>
</dbReference>
<organism evidence="3 4">
    <name type="scientific">Amycolatopsis rhizosphaerae</name>
    <dbReference type="NCBI Taxonomy" id="2053003"/>
    <lineage>
        <taxon>Bacteria</taxon>
        <taxon>Bacillati</taxon>
        <taxon>Actinomycetota</taxon>
        <taxon>Actinomycetes</taxon>
        <taxon>Pseudonocardiales</taxon>
        <taxon>Pseudonocardiaceae</taxon>
        <taxon>Amycolatopsis</taxon>
    </lineage>
</organism>
<dbReference type="OrthoDB" id="9780765at2"/>
<dbReference type="SUPFAM" id="SSF53474">
    <property type="entry name" value="alpha/beta-Hydrolases"/>
    <property type="match status" value="1"/>
</dbReference>
<reference evidence="3 4" key="2">
    <citation type="submission" date="2019-08" db="EMBL/GenBank/DDBJ databases">
        <title>Amycolatopsis acidicola sp. nov., isolated from peat swamp forest soil.</title>
        <authorList>
            <person name="Srisuk N."/>
        </authorList>
    </citation>
    <scope>NUCLEOTIDE SEQUENCE [LARGE SCALE GENOMIC DNA]</scope>
    <source>
        <strain evidence="3 4">TBRC 6029</strain>
    </source>
</reference>
<dbReference type="RefSeq" id="WP_144590948.1">
    <property type="nucleotide sequence ID" value="NZ_VJWX01000276.1"/>
</dbReference>
<dbReference type="PANTHER" id="PTHR43798:SF31">
    <property type="entry name" value="AB HYDROLASE SUPERFAMILY PROTEIN YCLE"/>
    <property type="match status" value="1"/>
</dbReference>
<evidence type="ECO:0000313" key="4">
    <source>
        <dbReference type="Proteomes" id="UP000320011"/>
    </source>
</evidence>
<sequence length="259" mass="28436">MDYSRHVVNDDYVRVGTGGHVVLALHGWFGSANAWEALTPHLDGDRFTYVFPNYRGYGARRDVAGEHSIAEAAADVLALADELGAGRFSLVGHSMGGSVMQWVYAEAPERVRALVGVSPVPAAGVPFDEQTWQLFSSAADSQESRKAIIDFTTGNRHPGHWLDRLVRHSLDNSDPAAFADYLVAWARTDFHDRIAGSDVPIKVIVGEHDPALGEQTMLATFAQWYPRLELEVMPDAGHYAPDEVPVTLANSIEVFLDEH</sequence>
<keyword evidence="1 3" id="KW-0378">Hydrolase</keyword>
<evidence type="ECO:0000313" key="3">
    <source>
        <dbReference type="EMBL" id="TVT39696.1"/>
    </source>
</evidence>
<dbReference type="Proteomes" id="UP000320011">
    <property type="component" value="Unassembled WGS sequence"/>
</dbReference>
<dbReference type="InterPro" id="IPR050266">
    <property type="entry name" value="AB_hydrolase_sf"/>
</dbReference>
<accession>A0A558BT31</accession>
<dbReference type="AlphaFoldDB" id="A0A558BT31"/>
<reference evidence="3 4" key="1">
    <citation type="submission" date="2019-07" db="EMBL/GenBank/DDBJ databases">
        <authorList>
            <person name="Duangmal K."/>
            <person name="Teo W.F.A."/>
        </authorList>
    </citation>
    <scope>NUCLEOTIDE SEQUENCE [LARGE SCALE GENOMIC DNA]</scope>
    <source>
        <strain evidence="3 4">TBRC 6029</strain>
    </source>
</reference>
<gene>
    <name evidence="3" type="ORF">FNH05_23875</name>
</gene>
<proteinExistence type="predicted"/>
<evidence type="ECO:0000256" key="1">
    <source>
        <dbReference type="ARBA" id="ARBA00022801"/>
    </source>
</evidence>